<reference evidence="7 8" key="1">
    <citation type="submission" date="2024-09" db="EMBL/GenBank/DDBJ databases">
        <title>Chromosome-scale assembly of Riccia fluitans.</title>
        <authorList>
            <person name="Paukszto L."/>
            <person name="Sawicki J."/>
            <person name="Karawczyk K."/>
            <person name="Piernik-Szablinska J."/>
            <person name="Szczecinska M."/>
            <person name="Mazdziarz M."/>
        </authorList>
    </citation>
    <scope>NUCLEOTIDE SEQUENCE [LARGE SCALE GENOMIC DNA]</scope>
    <source>
        <strain evidence="7">Rf_01</strain>
        <tissue evidence="7">Aerial parts of the thallus</tissue>
    </source>
</reference>
<evidence type="ECO:0000256" key="6">
    <source>
        <dbReference type="ARBA" id="ARBA00023136"/>
    </source>
</evidence>
<dbReference type="PANTHER" id="PTHR48182:SF2">
    <property type="entry name" value="PROTEIN SERAC1"/>
    <property type="match status" value="1"/>
</dbReference>
<dbReference type="SUPFAM" id="SSF53474">
    <property type="entry name" value="alpha/beta-Hydrolases"/>
    <property type="match status" value="1"/>
</dbReference>
<keyword evidence="5" id="KW-0496">Mitochondrion</keyword>
<dbReference type="Gene3D" id="3.40.50.1820">
    <property type="entry name" value="alpha/beta hydrolase"/>
    <property type="match status" value="1"/>
</dbReference>
<evidence type="ECO:0000256" key="3">
    <source>
        <dbReference type="ARBA" id="ARBA00004370"/>
    </source>
</evidence>
<evidence type="ECO:0000313" key="7">
    <source>
        <dbReference type="EMBL" id="KAL2650368.1"/>
    </source>
</evidence>
<comment type="caution">
    <text evidence="7">The sequence shown here is derived from an EMBL/GenBank/DDBJ whole genome shotgun (WGS) entry which is preliminary data.</text>
</comment>
<dbReference type="GO" id="GO:0005783">
    <property type="term" value="C:endoplasmic reticulum"/>
    <property type="evidence" value="ECO:0007669"/>
    <property type="project" value="UniProtKB-SubCell"/>
</dbReference>
<name>A0ABD1ZG06_9MARC</name>
<accession>A0ABD1ZG06</accession>
<dbReference type="EMBL" id="JBHFFA010000001">
    <property type="protein sequence ID" value="KAL2650368.1"/>
    <property type="molecule type" value="Genomic_DNA"/>
</dbReference>
<gene>
    <name evidence="7" type="ORF">R1flu_018496</name>
</gene>
<evidence type="ECO:0000313" key="8">
    <source>
        <dbReference type="Proteomes" id="UP001605036"/>
    </source>
</evidence>
<proteinExistence type="predicted"/>
<protein>
    <recommendedName>
        <fullName evidence="9">GPI inositol-deacylase</fullName>
    </recommendedName>
</protein>
<evidence type="ECO:0008006" key="9">
    <source>
        <dbReference type="Google" id="ProtNLM"/>
    </source>
</evidence>
<evidence type="ECO:0000256" key="4">
    <source>
        <dbReference type="ARBA" id="ARBA00022824"/>
    </source>
</evidence>
<dbReference type="Proteomes" id="UP001605036">
    <property type="component" value="Unassembled WGS sequence"/>
</dbReference>
<dbReference type="InterPro" id="IPR052374">
    <property type="entry name" value="SERAC1"/>
</dbReference>
<dbReference type="GO" id="GO:0016020">
    <property type="term" value="C:membrane"/>
    <property type="evidence" value="ECO:0007669"/>
    <property type="project" value="UniProtKB-SubCell"/>
</dbReference>
<organism evidence="7 8">
    <name type="scientific">Riccia fluitans</name>
    <dbReference type="NCBI Taxonomy" id="41844"/>
    <lineage>
        <taxon>Eukaryota</taxon>
        <taxon>Viridiplantae</taxon>
        <taxon>Streptophyta</taxon>
        <taxon>Embryophyta</taxon>
        <taxon>Marchantiophyta</taxon>
        <taxon>Marchantiopsida</taxon>
        <taxon>Marchantiidae</taxon>
        <taxon>Marchantiales</taxon>
        <taxon>Ricciaceae</taxon>
        <taxon>Riccia</taxon>
    </lineage>
</organism>
<evidence type="ECO:0000256" key="1">
    <source>
        <dbReference type="ARBA" id="ARBA00004173"/>
    </source>
</evidence>
<evidence type="ECO:0000256" key="2">
    <source>
        <dbReference type="ARBA" id="ARBA00004240"/>
    </source>
</evidence>
<dbReference type="InterPro" id="IPR029058">
    <property type="entry name" value="AB_hydrolase_fold"/>
</dbReference>
<evidence type="ECO:0000256" key="5">
    <source>
        <dbReference type="ARBA" id="ARBA00023128"/>
    </source>
</evidence>
<dbReference type="InterPro" id="IPR032675">
    <property type="entry name" value="LRR_dom_sf"/>
</dbReference>
<comment type="subcellular location">
    <subcellularLocation>
        <location evidence="2">Endoplasmic reticulum</location>
    </subcellularLocation>
    <subcellularLocation>
        <location evidence="3">Membrane</location>
    </subcellularLocation>
    <subcellularLocation>
        <location evidence="1">Mitochondrion</location>
    </subcellularLocation>
</comment>
<dbReference type="PANTHER" id="PTHR48182">
    <property type="entry name" value="PROTEIN SERAC1"/>
    <property type="match status" value="1"/>
</dbReference>
<dbReference type="AlphaFoldDB" id="A0ABD1ZG06"/>
<dbReference type="GO" id="GO:0005739">
    <property type="term" value="C:mitochondrion"/>
    <property type="evidence" value="ECO:0007669"/>
    <property type="project" value="UniProtKB-SubCell"/>
</dbReference>
<keyword evidence="4" id="KW-0256">Endoplasmic reticulum</keyword>
<keyword evidence="8" id="KW-1185">Reference proteome</keyword>
<keyword evidence="6" id="KW-0472">Membrane</keyword>
<sequence length="678" mass="76519">MYPDQLDILERLALIMKDKHLEYGCRVPFPTVRVHPLFVALGRRKGEASGSHISLDVGRFAALPEIDRQIKQDRCVVLVLNGSWPDNESMSNQSKSTKEDEAPLVCKMKSKVFSRSLRVLVLRNVIILRSSGVEEFPQLQCLICSNSNLPFPKGNLKSLMSLRHLEISTMVDDNESFTFPDGVEKIRLENMNVKQFTFGPLSHPGNMKKLKEFGLMNVTNLLADVQIDQFQSLRKLVLADITGLDNNLPAGLFQLKFLRVLSVRNCEHLSLLPEFHNNLLEHIYLALPDLIQLPGTLQNLKSLISLTLENCCLLKQIPAGTGTPSTPNRKLIAVNHCPNLKPLLPEFVKVHSMMEIGVLALQLSINATNEWQFYTRNKLDCTFVEEAFAATQMPALISQQSDYVYEWYKPTEGPVEMDLLFFHGLNLDKETGDVMHVSTWTSTEGSESHVWPKTWLSQDFPRARILAIAYDSHRTQTAEHGRINLHNTAESLMLSLLKEKDWWTSPFRPLILVGHSFGGILIKQLCVHAHHLASEGSTYQREMRCFLKKIKAIMFLGTPHRGMTLPPLEEAAPGKSSPLMEYVAEYNTNAARLHDRFEKVTSIYKWRIAGIGELNETRLGSSSCLLVSEASARHGDFYFSVPADHVSLSKPQGKYSLVYRVLTMLIEDPFSRASATPS</sequence>
<dbReference type="Gene3D" id="3.80.10.10">
    <property type="entry name" value="Ribonuclease Inhibitor"/>
    <property type="match status" value="1"/>
</dbReference>
<dbReference type="SUPFAM" id="SSF52058">
    <property type="entry name" value="L domain-like"/>
    <property type="match status" value="1"/>
</dbReference>